<dbReference type="GO" id="GO:0016301">
    <property type="term" value="F:kinase activity"/>
    <property type="evidence" value="ECO:0007669"/>
    <property type="project" value="UniProtKB-KW"/>
</dbReference>
<dbReference type="EMBL" id="WBWX01000010">
    <property type="protein sequence ID" value="KAB2793003.1"/>
    <property type="molecule type" value="Genomic_DNA"/>
</dbReference>
<proteinExistence type="predicted"/>
<dbReference type="PROSITE" id="PS00584">
    <property type="entry name" value="PFKB_KINASES_2"/>
    <property type="match status" value="1"/>
</dbReference>
<evidence type="ECO:0000256" key="1">
    <source>
        <dbReference type="ARBA" id="ARBA00022679"/>
    </source>
</evidence>
<accession>A0A011UAI2</accession>
<dbReference type="RefSeq" id="WP_036588456.1">
    <property type="nucleotide sequence ID" value="NZ_CP044970.1"/>
</dbReference>
<dbReference type="InterPro" id="IPR011611">
    <property type="entry name" value="PfkB_dom"/>
</dbReference>
<gene>
    <name evidence="4" type="ORF">F9L06_21120</name>
</gene>
<dbReference type="InterPro" id="IPR029056">
    <property type="entry name" value="Ribokinase-like"/>
</dbReference>
<comment type="caution">
    <text evidence="4">The sequence shown here is derived from an EMBL/GenBank/DDBJ whole genome shotgun (WGS) entry which is preliminary data.</text>
</comment>
<dbReference type="PANTHER" id="PTHR10584">
    <property type="entry name" value="SUGAR KINASE"/>
    <property type="match status" value="1"/>
</dbReference>
<name>A0A011UAI2_BRUAN</name>
<evidence type="ECO:0000259" key="3">
    <source>
        <dbReference type="Pfam" id="PF00294"/>
    </source>
</evidence>
<dbReference type="PANTHER" id="PTHR10584:SF166">
    <property type="entry name" value="RIBOKINASE"/>
    <property type="match status" value="1"/>
</dbReference>
<keyword evidence="1" id="KW-0808">Transferase</keyword>
<organism evidence="4 5">
    <name type="scientific">Brucella anthropi</name>
    <name type="common">Ochrobactrum anthropi</name>
    <dbReference type="NCBI Taxonomy" id="529"/>
    <lineage>
        <taxon>Bacteria</taxon>
        <taxon>Pseudomonadati</taxon>
        <taxon>Pseudomonadota</taxon>
        <taxon>Alphaproteobacteria</taxon>
        <taxon>Hyphomicrobiales</taxon>
        <taxon>Brucellaceae</taxon>
        <taxon>Brucella/Ochrobactrum group</taxon>
        <taxon>Brucella</taxon>
    </lineage>
</organism>
<evidence type="ECO:0000256" key="2">
    <source>
        <dbReference type="ARBA" id="ARBA00022777"/>
    </source>
</evidence>
<dbReference type="AlphaFoldDB" id="A0A011UAI2"/>
<keyword evidence="2 4" id="KW-0418">Kinase</keyword>
<feature type="domain" description="Carbohydrate kinase PfkB" evidence="3">
    <location>
        <begin position="15"/>
        <end position="297"/>
    </location>
</feature>
<dbReference type="CDD" id="cd01166">
    <property type="entry name" value="KdgK"/>
    <property type="match status" value="1"/>
</dbReference>
<dbReference type="InterPro" id="IPR002173">
    <property type="entry name" value="Carboh/pur_kinase_PfkB_CS"/>
</dbReference>
<evidence type="ECO:0000313" key="5">
    <source>
        <dbReference type="Proteomes" id="UP000441102"/>
    </source>
</evidence>
<dbReference type="Gene3D" id="3.40.1190.20">
    <property type="match status" value="1"/>
</dbReference>
<protein>
    <submittedName>
        <fullName evidence="4">Sugar kinase</fullName>
    </submittedName>
</protein>
<dbReference type="SUPFAM" id="SSF53613">
    <property type="entry name" value="Ribokinase-like"/>
    <property type="match status" value="1"/>
</dbReference>
<evidence type="ECO:0000313" key="4">
    <source>
        <dbReference type="EMBL" id="KAB2793003.1"/>
    </source>
</evidence>
<sequence>MMPQQFKRHFKSPAVLSIGRIYCDLIFTGLQSLPQPGREVFAENMKMAAGGGAFISAAHLAHAGRAVALVARLGFDGLSRGLEPDLKIDGVDLRFLERADDAGPQVTVASVIGNDRAFLSRRAGSALPSTLEAALQWKDAGHLHIAEFATLHEIPKLVQQAKAAGLSVSLDPSWDETLIYDPGLLAACEGVDIFLPNREEAQAITGHDDPAKALNALAKHFPIVALKGGGEGAWLRTADADLHMAAKDVPVIDTTGAGDAFNAGFIDAWLEGHDSHRALAAGIEYGSLAVQAAGGASILRSPERLAG</sequence>
<reference evidence="4 5" key="1">
    <citation type="submission" date="2019-09" db="EMBL/GenBank/DDBJ databases">
        <title>Taxonomic organization of the family Brucellaceae based on a phylogenomic approach.</title>
        <authorList>
            <person name="Leclercq S."/>
            <person name="Cloeckaert A."/>
            <person name="Zygmunt M.S."/>
        </authorList>
    </citation>
    <scope>NUCLEOTIDE SEQUENCE [LARGE SCALE GENOMIC DNA]</scope>
    <source>
        <strain evidence="4 5">CCUG 34461</strain>
    </source>
</reference>
<dbReference type="Proteomes" id="UP000441102">
    <property type="component" value="Unassembled WGS sequence"/>
</dbReference>
<dbReference type="Pfam" id="PF00294">
    <property type="entry name" value="PfkB"/>
    <property type="match status" value="1"/>
</dbReference>